<evidence type="ECO:0000313" key="5">
    <source>
        <dbReference type="EMBL" id="KAK7711171.1"/>
    </source>
</evidence>
<feature type="transmembrane region" description="Helical" evidence="4">
    <location>
        <begin position="216"/>
        <end position="235"/>
    </location>
</feature>
<gene>
    <name evidence="5" type="ORF">SLS63_012711</name>
</gene>
<keyword evidence="6" id="KW-1185">Reference proteome</keyword>
<evidence type="ECO:0000256" key="3">
    <source>
        <dbReference type="SAM" id="MobiDB-lite"/>
    </source>
</evidence>
<keyword evidence="4" id="KW-0472">Membrane</keyword>
<evidence type="ECO:0000313" key="6">
    <source>
        <dbReference type="Proteomes" id="UP001430848"/>
    </source>
</evidence>
<dbReference type="InterPro" id="IPR011701">
    <property type="entry name" value="MFS"/>
</dbReference>
<feature type="transmembrane region" description="Helical" evidence="4">
    <location>
        <begin position="351"/>
        <end position="372"/>
    </location>
</feature>
<feature type="transmembrane region" description="Helical" evidence="4">
    <location>
        <begin position="402"/>
        <end position="421"/>
    </location>
</feature>
<dbReference type="InterPro" id="IPR036259">
    <property type="entry name" value="MFS_trans_sf"/>
</dbReference>
<dbReference type="SUPFAM" id="SSF103473">
    <property type="entry name" value="MFS general substrate transporter"/>
    <property type="match status" value="1"/>
</dbReference>
<comment type="caution">
    <text evidence="5">The sequence shown here is derived from an EMBL/GenBank/DDBJ whole genome shotgun (WGS) entry which is preliminary data.</text>
</comment>
<feature type="compositionally biased region" description="Polar residues" evidence="3">
    <location>
        <begin position="15"/>
        <end position="24"/>
    </location>
</feature>
<keyword evidence="4" id="KW-1133">Transmembrane helix</keyword>
<evidence type="ECO:0000256" key="4">
    <source>
        <dbReference type="SAM" id="Phobius"/>
    </source>
</evidence>
<sequence>MSQTTTISLEALTRETPQQPSGDTTPRDEPGDAFESGQGPHHEFSLPPVDTGKDAWLFLAACFVIEALVWGFPFSFGIFQKYYSSHEPFKGAGNIAIIGTCTSGIMYLSGLPALVLNRMYPGLGRWSPMVGLLIMCLSLALSSFATTVTQLIATQGVLYAVGGSIGYLPCILYMDEWFVRRKGLAYGIMWSGTGLAGVILPLLLEYLLSAYGHQTTLRVWACALFVLTAPLAYFIKPRLPPSPVTHLRSFNLRFAMSTPFMLYQLANVVEAIGFFLPGIYLPSYAADALKAGPFPSALTALLVNVSSVAGCVGLGFLIDRLHVTTCILACTIGATVGTFLLWGFAVNLPVLYIFCILYGISAGSFTTTWTGIMREVSSRYNASTAASGDSARQSRSIDPSMVFVLLAAGRGIGNVVSGPLSDVLVKGRPWLGEAGAGYGSGYGALIVFTGVSALLGGGSFLGRVVGRL</sequence>
<name>A0ABR1NQG9_DIAER</name>
<feature type="transmembrane region" description="Helical" evidence="4">
    <location>
        <begin position="55"/>
        <end position="79"/>
    </location>
</feature>
<feature type="transmembrane region" description="Helical" evidence="4">
    <location>
        <begin position="256"/>
        <end position="276"/>
    </location>
</feature>
<protein>
    <recommendedName>
        <fullName evidence="7">Major facilitator superfamily (MFS) profile domain-containing protein</fullName>
    </recommendedName>
</protein>
<feature type="transmembrane region" description="Helical" evidence="4">
    <location>
        <begin position="91"/>
        <end position="114"/>
    </location>
</feature>
<comment type="subcellular location">
    <subcellularLocation>
        <location evidence="1">Membrane</location>
        <topology evidence="1">Multi-pass membrane protein</topology>
    </subcellularLocation>
</comment>
<accession>A0ABR1NQG9</accession>
<dbReference type="Pfam" id="PF07690">
    <property type="entry name" value="MFS_1"/>
    <property type="match status" value="1"/>
</dbReference>
<dbReference type="PANTHER" id="PTHR11360:SF287">
    <property type="entry name" value="MFS MONOCARBOXYLATE TRANSPORTER"/>
    <property type="match status" value="1"/>
</dbReference>
<proteinExistence type="inferred from homology"/>
<organism evidence="5 6">
    <name type="scientific">Diaporthe eres</name>
    <name type="common">Phomopsis oblonga</name>
    <dbReference type="NCBI Taxonomy" id="83184"/>
    <lineage>
        <taxon>Eukaryota</taxon>
        <taxon>Fungi</taxon>
        <taxon>Dikarya</taxon>
        <taxon>Ascomycota</taxon>
        <taxon>Pezizomycotina</taxon>
        <taxon>Sordariomycetes</taxon>
        <taxon>Sordariomycetidae</taxon>
        <taxon>Diaporthales</taxon>
        <taxon>Diaporthaceae</taxon>
        <taxon>Diaporthe</taxon>
        <taxon>Diaporthe eres species complex</taxon>
    </lineage>
</organism>
<dbReference type="Gene3D" id="1.20.1250.20">
    <property type="entry name" value="MFS general substrate transporter like domains"/>
    <property type="match status" value="2"/>
</dbReference>
<dbReference type="InterPro" id="IPR050327">
    <property type="entry name" value="Proton-linked_MCT"/>
</dbReference>
<dbReference type="Proteomes" id="UP001430848">
    <property type="component" value="Unassembled WGS sequence"/>
</dbReference>
<feature type="transmembrane region" description="Helical" evidence="4">
    <location>
        <begin position="325"/>
        <end position="345"/>
    </location>
</feature>
<feature type="transmembrane region" description="Helical" evidence="4">
    <location>
        <begin position="151"/>
        <end position="172"/>
    </location>
</feature>
<keyword evidence="4" id="KW-0812">Transmembrane</keyword>
<feature type="transmembrane region" description="Helical" evidence="4">
    <location>
        <begin position="126"/>
        <end position="145"/>
    </location>
</feature>
<feature type="region of interest" description="Disordered" evidence="3">
    <location>
        <begin position="1"/>
        <end position="45"/>
    </location>
</feature>
<dbReference type="EMBL" id="JAKNSF020000147">
    <property type="protein sequence ID" value="KAK7711171.1"/>
    <property type="molecule type" value="Genomic_DNA"/>
</dbReference>
<feature type="transmembrane region" description="Helical" evidence="4">
    <location>
        <begin position="296"/>
        <end position="318"/>
    </location>
</feature>
<feature type="transmembrane region" description="Helical" evidence="4">
    <location>
        <begin position="441"/>
        <end position="462"/>
    </location>
</feature>
<comment type="similarity">
    <text evidence="2">Belongs to the major facilitator superfamily. Monocarboxylate porter (TC 2.A.1.13) family.</text>
</comment>
<evidence type="ECO:0000256" key="2">
    <source>
        <dbReference type="ARBA" id="ARBA00006727"/>
    </source>
</evidence>
<dbReference type="PANTHER" id="PTHR11360">
    <property type="entry name" value="MONOCARBOXYLATE TRANSPORTER"/>
    <property type="match status" value="1"/>
</dbReference>
<evidence type="ECO:0000256" key="1">
    <source>
        <dbReference type="ARBA" id="ARBA00004141"/>
    </source>
</evidence>
<evidence type="ECO:0008006" key="7">
    <source>
        <dbReference type="Google" id="ProtNLM"/>
    </source>
</evidence>
<feature type="transmembrane region" description="Helical" evidence="4">
    <location>
        <begin position="184"/>
        <end position="204"/>
    </location>
</feature>
<reference evidence="5 6" key="1">
    <citation type="submission" date="2024-02" db="EMBL/GenBank/DDBJ databases">
        <title>De novo assembly and annotation of 12 fungi associated with fruit tree decline syndrome in Ontario, Canada.</title>
        <authorList>
            <person name="Sulman M."/>
            <person name="Ellouze W."/>
            <person name="Ilyukhin E."/>
        </authorList>
    </citation>
    <scope>NUCLEOTIDE SEQUENCE [LARGE SCALE GENOMIC DNA]</scope>
    <source>
        <strain evidence="5 6">M169</strain>
    </source>
</reference>